<dbReference type="Gene3D" id="2.130.10.10">
    <property type="entry name" value="YVTN repeat-like/Quinoprotein amine dehydrogenase"/>
    <property type="match status" value="1"/>
</dbReference>
<evidence type="ECO:0000256" key="1">
    <source>
        <dbReference type="PROSITE-ProRule" id="PRU00221"/>
    </source>
</evidence>
<gene>
    <name evidence="3" type="ORF">SO802_025568</name>
</gene>
<dbReference type="SMART" id="SM00320">
    <property type="entry name" value="WD40"/>
    <property type="match status" value="4"/>
</dbReference>
<dbReference type="EMBL" id="JAZDWU010000009">
    <property type="protein sequence ID" value="KAK9990583.1"/>
    <property type="molecule type" value="Genomic_DNA"/>
</dbReference>
<evidence type="ECO:0008006" key="5">
    <source>
        <dbReference type="Google" id="ProtNLM"/>
    </source>
</evidence>
<reference evidence="3 4" key="1">
    <citation type="submission" date="2024-01" db="EMBL/GenBank/DDBJ databases">
        <title>A telomere-to-telomere, gap-free genome of sweet tea (Lithocarpus litseifolius).</title>
        <authorList>
            <person name="Zhou J."/>
        </authorList>
    </citation>
    <scope>NUCLEOTIDE SEQUENCE [LARGE SCALE GENOMIC DNA]</scope>
    <source>
        <strain evidence="3">Zhou-2022a</strain>
        <tissue evidence="3">Leaf</tissue>
    </source>
</reference>
<name>A0AAW2BYS4_9ROSI</name>
<organism evidence="3 4">
    <name type="scientific">Lithocarpus litseifolius</name>
    <dbReference type="NCBI Taxonomy" id="425828"/>
    <lineage>
        <taxon>Eukaryota</taxon>
        <taxon>Viridiplantae</taxon>
        <taxon>Streptophyta</taxon>
        <taxon>Embryophyta</taxon>
        <taxon>Tracheophyta</taxon>
        <taxon>Spermatophyta</taxon>
        <taxon>Magnoliopsida</taxon>
        <taxon>eudicotyledons</taxon>
        <taxon>Gunneridae</taxon>
        <taxon>Pentapetalae</taxon>
        <taxon>rosids</taxon>
        <taxon>fabids</taxon>
        <taxon>Fagales</taxon>
        <taxon>Fagaceae</taxon>
        <taxon>Lithocarpus</taxon>
    </lineage>
</organism>
<evidence type="ECO:0000313" key="4">
    <source>
        <dbReference type="Proteomes" id="UP001459277"/>
    </source>
</evidence>
<feature type="compositionally biased region" description="Basic and acidic residues" evidence="2">
    <location>
        <begin position="1353"/>
        <end position="1363"/>
    </location>
</feature>
<feature type="compositionally biased region" description="Polar residues" evidence="2">
    <location>
        <begin position="1310"/>
        <end position="1323"/>
    </location>
</feature>
<accession>A0AAW2BYS4</accession>
<dbReference type="Proteomes" id="UP001459277">
    <property type="component" value="Unassembled WGS sequence"/>
</dbReference>
<comment type="caution">
    <text evidence="3">The sequence shown here is derived from an EMBL/GenBank/DDBJ whole genome shotgun (WGS) entry which is preliminary data.</text>
</comment>
<proteinExistence type="predicted"/>
<feature type="repeat" description="WD" evidence="1">
    <location>
        <begin position="465"/>
        <end position="499"/>
    </location>
</feature>
<evidence type="ECO:0000313" key="3">
    <source>
        <dbReference type="EMBL" id="KAK9990583.1"/>
    </source>
</evidence>
<dbReference type="FunFam" id="2.130.10.10:FF:000704">
    <property type="entry name" value="Transducin/WD40 repeat-like superfamily protein"/>
    <property type="match status" value="1"/>
</dbReference>
<dbReference type="PROSITE" id="PS50082">
    <property type="entry name" value="WD_REPEATS_2"/>
    <property type="match status" value="1"/>
</dbReference>
<keyword evidence="4" id="KW-1185">Reference proteome</keyword>
<feature type="compositionally biased region" description="Low complexity" evidence="2">
    <location>
        <begin position="1612"/>
        <end position="1621"/>
    </location>
</feature>
<evidence type="ECO:0000256" key="2">
    <source>
        <dbReference type="SAM" id="MobiDB-lite"/>
    </source>
</evidence>
<dbReference type="InterPro" id="IPR001680">
    <property type="entry name" value="WD40_rpt"/>
</dbReference>
<dbReference type="PANTHER" id="PTHR19878">
    <property type="entry name" value="AUTOPHAGY PROTEIN 16-LIKE"/>
    <property type="match status" value="1"/>
</dbReference>
<sequence length="1848" mass="201859">MSYVPFVRQKSSPQSIFLLYARWQRLFGSIVSGDLSLDQRNEFLLFGATLYDGIWKLRNQVHFENLPLSIDDLSSRIGRLLAEFKNSRPAEMVSVRSTELLHAWSPFRRFSIKINVDAAIGLKFSTVAAVARDWRGRLVFACSQKVSITFPLQAEVEAEAVKWALLLAAKLEAKVSFLLFISLDLALALFTNHDQSQSSLNELPLYVALSTVVGKSETELEDSKMEWTTVQHLDLRHVGRGLKPLQPHAAAFHPHQALVAVAIGNFLIEFDALTGSKISSIDIGAPVVRMSYSPTSGHAVIAILEDCTIRSCDFDAEQTCVLHSPEKKSEQISSDTEVHLALTPLQPVVFFGFHRRMSVTVVGTVEGGRAPTKIKTDLKKPIVNLACHPRLPVLYVAYADGLIRAYNIHSYAVHYTLQLDNTIKLIGAGAFAFHPTLEWIFVGDRRGTLLAWDVSTERPSMIGITQVGSQPITSVAWLPILRLLVTLSKDGALQVWKTRVMLNPNRPPMQANFFEPAAIESIDIPRILSQQGGEAVYPLPHIKALEVHSKLNLAAILFSNMTGGDNLKNRAAYTREGRKQLFAVLQGARGSSASVLKEKLSSLGASGILAEHQLQAQLQEHHLKGHSQLTITDVARKAFLYSHFMEGHAKNAPISRLPLVTMLDSKHHLKDIPVCQPFHLELNFFNKENRVLHYPVRAFYLDGVNLIAYNLSSGAESIYKKLYTSIPGNVEYYPKYMVYSKKQSLFLVVYEFSGTTTEVVLYWENTDLQTANSKCSTVKGQDGAFIGPNEYQFAILDDDKTGLALYILPGSVSQEANEKNGAMEENQSANTNVGSIRGPMQFMFDNEVDRIFSTPLESTLMFASHGNLIGLAKLVQGYRLSAADGQYISTKTEGKNSIKLKVNEIVLQVHWQETIRGYVAGILTTKRVLIVSADLEILASSSTKFDKGLPSFRSLLWVGPALLFSTATAISVLGWDGKVRTILSISMPYAALVGALNDRLLLANPTEVNPRQKKGFEIKSCLVGLLEPLLIGFATMQERFEQKLDLSEILYQITSRFDSLRITPRSLDILARGSPVCGDLAVSLSQAGPQFTQVLRGVYAIKALRFSTALSVLKDEFLRSRDYPRCPPTSHLFHRFRQLGYACIKFGQFDSAKETFEVIADYESMLDLFICHLNPSAMRRLAQKLEEDGTDSELRRYCERILRVRSTGWTQGIFANFAAESMVPKGPEWGGGNWEIKTPTNLKNIPQWELAAEVMPYMKTDDGPIPSIITDHIGVYLGAIKGRGNIVEVRDDSLVKAFTPAGGDKKPNGFQMSSVKNMPNKSNGVPDGNSKGDSLMGLESLGKQFASSTTADEQAKAEEEFKKSMYGPAADDSSSDEEGVSKTKKIHIRIRDKPSATVDVNKIKEATKQLKLGDGLVLPMSRTKSLSSGSQDLGQLLSQSSPATSGMVTAPIVSTPVDPFGTDSFTQSTTVSQPASIIRGAGVTAGPIPEDFFQNTIPSFQVAASLPPPGTYLSKLDQASQGVENKLTPNQVNASEADIGLPDGGVPPQTTQQPVVSFDTVGLPDGGVPPQSLGQAAVLPVSQVQAGQVPLSSQPLDLSVLGVPSSADSGKPQAPSASPPSSVRPGQVPRGAVAPICFKTGLVHLEQNQLSDALSCFDEAFLALAKDQSRGADIKAQATICAQYKIAVTLLQEIGRLQKVQGPSALSAKDEMARLSRHLGSLPLLAKHRINCIRTAIKRNIEVQNYAYSKQMLELLFSKAPASKQDELRSLIDMCNQRGLSNKSIDPLEDPSQFCAATLSRLSTIGYDVCDLCGAKFSALSTPGCIICGMGSIKRSDALAGPVPSPFG</sequence>
<dbReference type="SUPFAM" id="SSF50978">
    <property type="entry name" value="WD40 repeat-like"/>
    <property type="match status" value="1"/>
</dbReference>
<keyword evidence="1" id="KW-0853">WD repeat</keyword>
<feature type="region of interest" description="Disordered" evidence="2">
    <location>
        <begin position="1600"/>
        <end position="1628"/>
    </location>
</feature>
<dbReference type="InterPro" id="IPR036322">
    <property type="entry name" value="WD40_repeat_dom_sf"/>
</dbReference>
<protein>
    <recommendedName>
        <fullName evidence="5">Transducin/WD40 repeat-like superfamily protein</fullName>
    </recommendedName>
</protein>
<dbReference type="InterPro" id="IPR045160">
    <property type="entry name" value="ATG16"/>
</dbReference>
<dbReference type="PANTHER" id="PTHR19878:SF17">
    <property type="entry name" value="TRANSDUCIN_WD40 REPEAT-LIKE SUPERFAMILY PROTEIN"/>
    <property type="match status" value="1"/>
</dbReference>
<feature type="region of interest" description="Disordered" evidence="2">
    <location>
        <begin position="1300"/>
        <end position="1388"/>
    </location>
</feature>
<dbReference type="GO" id="GO:0000045">
    <property type="term" value="P:autophagosome assembly"/>
    <property type="evidence" value="ECO:0007669"/>
    <property type="project" value="InterPro"/>
</dbReference>
<dbReference type="InterPro" id="IPR015943">
    <property type="entry name" value="WD40/YVTN_repeat-like_dom_sf"/>
</dbReference>